<comment type="cofactor">
    <cofactor evidence="2">
        <name>Mg(2+)</name>
        <dbReference type="ChEBI" id="CHEBI:18420"/>
    </cofactor>
</comment>
<evidence type="ECO:0000256" key="6">
    <source>
        <dbReference type="ARBA" id="ARBA00022801"/>
    </source>
</evidence>
<dbReference type="InterPro" id="IPR001932">
    <property type="entry name" value="PPM-type_phosphatase-like_dom"/>
</dbReference>
<keyword evidence="5" id="KW-0479">Metal-binding</keyword>
<dbReference type="SMART" id="SM00332">
    <property type="entry name" value="PP2Cc"/>
    <property type="match status" value="1"/>
</dbReference>
<evidence type="ECO:0000256" key="7">
    <source>
        <dbReference type="ARBA" id="ARBA00022842"/>
    </source>
</evidence>
<dbReference type="InterPro" id="IPR015655">
    <property type="entry name" value="PP2C"/>
</dbReference>
<evidence type="ECO:0000313" key="14">
    <source>
        <dbReference type="EMBL" id="CAH8284520.1"/>
    </source>
</evidence>
<dbReference type="CDD" id="cd00143">
    <property type="entry name" value="PP2Cc"/>
    <property type="match status" value="1"/>
</dbReference>
<feature type="domain" description="PPM-type phosphatase" evidence="13">
    <location>
        <begin position="49"/>
        <end position="350"/>
    </location>
</feature>
<protein>
    <recommendedName>
        <fullName evidence="4">protein-serine/threonine phosphatase</fullName>
        <ecNumber evidence="4">3.1.3.16</ecNumber>
    </recommendedName>
</protein>
<dbReference type="EC" id="3.1.3.16" evidence="4"/>
<evidence type="ECO:0000256" key="12">
    <source>
        <dbReference type="RuleBase" id="RU003465"/>
    </source>
</evidence>
<keyword evidence="7" id="KW-0460">Magnesium</keyword>
<dbReference type="Proteomes" id="UP001642260">
    <property type="component" value="Unassembled WGS sequence"/>
</dbReference>
<comment type="catalytic activity">
    <reaction evidence="11">
        <text>O-phospho-L-threonyl-[protein] + H2O = L-threonyl-[protein] + phosphate</text>
        <dbReference type="Rhea" id="RHEA:47004"/>
        <dbReference type="Rhea" id="RHEA-COMP:11060"/>
        <dbReference type="Rhea" id="RHEA-COMP:11605"/>
        <dbReference type="ChEBI" id="CHEBI:15377"/>
        <dbReference type="ChEBI" id="CHEBI:30013"/>
        <dbReference type="ChEBI" id="CHEBI:43474"/>
        <dbReference type="ChEBI" id="CHEBI:61977"/>
        <dbReference type="EC" id="3.1.3.16"/>
    </reaction>
</comment>
<reference evidence="14 15" key="1">
    <citation type="submission" date="2022-03" db="EMBL/GenBank/DDBJ databases">
        <authorList>
            <person name="Macdonald S."/>
            <person name="Ahmed S."/>
            <person name="Newling K."/>
        </authorList>
    </citation>
    <scope>NUCLEOTIDE SEQUENCE [LARGE SCALE GENOMIC DNA]</scope>
</reference>
<comment type="cofactor">
    <cofactor evidence="1">
        <name>Mn(2+)</name>
        <dbReference type="ChEBI" id="CHEBI:29035"/>
    </cofactor>
</comment>
<organism evidence="14 15">
    <name type="scientific">Eruca vesicaria subsp. sativa</name>
    <name type="common">Garden rocket</name>
    <name type="synonym">Eruca sativa</name>
    <dbReference type="NCBI Taxonomy" id="29727"/>
    <lineage>
        <taxon>Eukaryota</taxon>
        <taxon>Viridiplantae</taxon>
        <taxon>Streptophyta</taxon>
        <taxon>Embryophyta</taxon>
        <taxon>Tracheophyta</taxon>
        <taxon>Spermatophyta</taxon>
        <taxon>Magnoliopsida</taxon>
        <taxon>eudicotyledons</taxon>
        <taxon>Gunneridae</taxon>
        <taxon>Pentapetalae</taxon>
        <taxon>rosids</taxon>
        <taxon>malvids</taxon>
        <taxon>Brassicales</taxon>
        <taxon>Brassicaceae</taxon>
        <taxon>Brassiceae</taxon>
        <taxon>Eruca</taxon>
    </lineage>
</organism>
<dbReference type="GO" id="GO:0004722">
    <property type="term" value="F:protein serine/threonine phosphatase activity"/>
    <property type="evidence" value="ECO:0007669"/>
    <property type="project" value="UniProtKB-EC"/>
</dbReference>
<dbReference type="Pfam" id="PF00481">
    <property type="entry name" value="PP2C"/>
    <property type="match status" value="1"/>
</dbReference>
<name>A0ABC8ING3_ERUVS</name>
<evidence type="ECO:0000256" key="4">
    <source>
        <dbReference type="ARBA" id="ARBA00013081"/>
    </source>
</evidence>
<dbReference type="InterPro" id="IPR036457">
    <property type="entry name" value="PPM-type-like_dom_sf"/>
</dbReference>
<dbReference type="AlphaFoldDB" id="A0ABC8ING3"/>
<evidence type="ECO:0000256" key="1">
    <source>
        <dbReference type="ARBA" id="ARBA00001936"/>
    </source>
</evidence>
<dbReference type="Gene3D" id="3.60.40.10">
    <property type="entry name" value="PPM-type phosphatase domain"/>
    <property type="match status" value="1"/>
</dbReference>
<dbReference type="EMBL" id="CAKOAT010022225">
    <property type="protein sequence ID" value="CAH8284520.1"/>
    <property type="molecule type" value="Genomic_DNA"/>
</dbReference>
<dbReference type="FunFam" id="3.60.40.10:FF:000020">
    <property type="entry name" value="Probable protein phosphatase 2C 42"/>
    <property type="match status" value="1"/>
</dbReference>
<evidence type="ECO:0000256" key="8">
    <source>
        <dbReference type="ARBA" id="ARBA00022912"/>
    </source>
</evidence>
<comment type="caution">
    <text evidence="14">The sequence shown here is derived from an EMBL/GenBank/DDBJ whole genome shotgun (WGS) entry which is preliminary data.</text>
</comment>
<evidence type="ECO:0000256" key="11">
    <source>
        <dbReference type="ARBA" id="ARBA00048336"/>
    </source>
</evidence>
<accession>A0ABC8ING3</accession>
<dbReference type="SUPFAM" id="SSF81606">
    <property type="entry name" value="PP2C-like"/>
    <property type="match status" value="1"/>
</dbReference>
<keyword evidence="6 12" id="KW-0378">Hydrolase</keyword>
<evidence type="ECO:0000256" key="9">
    <source>
        <dbReference type="ARBA" id="ARBA00023211"/>
    </source>
</evidence>
<evidence type="ECO:0000256" key="2">
    <source>
        <dbReference type="ARBA" id="ARBA00001946"/>
    </source>
</evidence>
<evidence type="ECO:0000256" key="5">
    <source>
        <dbReference type="ARBA" id="ARBA00022723"/>
    </source>
</evidence>
<evidence type="ECO:0000259" key="13">
    <source>
        <dbReference type="PROSITE" id="PS51746"/>
    </source>
</evidence>
<dbReference type="PANTHER" id="PTHR47992">
    <property type="entry name" value="PROTEIN PHOSPHATASE"/>
    <property type="match status" value="1"/>
</dbReference>
<comment type="catalytic activity">
    <reaction evidence="10">
        <text>O-phospho-L-seryl-[protein] + H2O = L-seryl-[protein] + phosphate</text>
        <dbReference type="Rhea" id="RHEA:20629"/>
        <dbReference type="Rhea" id="RHEA-COMP:9863"/>
        <dbReference type="Rhea" id="RHEA-COMP:11604"/>
        <dbReference type="ChEBI" id="CHEBI:15377"/>
        <dbReference type="ChEBI" id="CHEBI:29999"/>
        <dbReference type="ChEBI" id="CHEBI:43474"/>
        <dbReference type="ChEBI" id="CHEBI:83421"/>
        <dbReference type="EC" id="3.1.3.16"/>
    </reaction>
</comment>
<gene>
    <name evidence="14" type="ORF">ERUC_LOCUS764</name>
</gene>
<dbReference type="InterPro" id="IPR000222">
    <property type="entry name" value="PP2C_BS"/>
</dbReference>
<dbReference type="GO" id="GO:0046872">
    <property type="term" value="F:metal ion binding"/>
    <property type="evidence" value="ECO:0007669"/>
    <property type="project" value="UniProtKB-KW"/>
</dbReference>
<dbReference type="PROSITE" id="PS01032">
    <property type="entry name" value="PPM_1"/>
    <property type="match status" value="1"/>
</dbReference>
<proteinExistence type="inferred from homology"/>
<keyword evidence="8 12" id="KW-0904">Protein phosphatase</keyword>
<keyword evidence="15" id="KW-1185">Reference proteome</keyword>
<comment type="similarity">
    <text evidence="3 12">Belongs to the PP2C family.</text>
</comment>
<keyword evidence="9" id="KW-0464">Manganese</keyword>
<evidence type="ECO:0000313" key="15">
    <source>
        <dbReference type="Proteomes" id="UP001642260"/>
    </source>
</evidence>
<evidence type="ECO:0000256" key="3">
    <source>
        <dbReference type="ARBA" id="ARBA00006702"/>
    </source>
</evidence>
<evidence type="ECO:0000256" key="10">
    <source>
        <dbReference type="ARBA" id="ARBA00047761"/>
    </source>
</evidence>
<sequence>MFSWFARMALCCLRPMRRYGRMNKDDDDENDDDHEGDSLLWSRELERHSFGDFSMSVVQANEIVEDHSQVETGKGAVFVGVYDGHGGPEASRYISDHLFAHLMRVSREQGGITEEALRAAYSATEEGFLTLVRRTCEFKPLIAAVGSCCLVGVIWKGTLLIANVGDSRAVLGTMRSNKIVAEQLTSDHNAALEEVRQELKSLHPDDSHIVVLKHGVWRIKGIIQVSRSIGDAYLKRPEFSLDPSFPRFHLPERLQRPVLSAEPCVYTRVLQTSDKFVIFASDGLWEQMSNQQAVEIVNKHPRPGIARRLVRRAMNIAAKKREMRYDDLKKVERGVRRFFHDDITVVVIFIDNELLMVEKATVPELSIKGFSHTVGPSKFSIFFS</sequence>
<dbReference type="PROSITE" id="PS51746">
    <property type="entry name" value="PPM_2"/>
    <property type="match status" value="1"/>
</dbReference>